<keyword evidence="2" id="KW-1185">Reference proteome</keyword>
<dbReference type="AlphaFoldDB" id="A0A3S8ZPJ4"/>
<dbReference type="RefSeq" id="WP_125971369.1">
    <property type="nucleotide sequence ID" value="NZ_CP034433.1"/>
</dbReference>
<dbReference type="KEGG" id="iod:EJO50_02185"/>
<dbReference type="Proteomes" id="UP000282438">
    <property type="component" value="Chromosome"/>
</dbReference>
<proteinExistence type="predicted"/>
<evidence type="ECO:0000313" key="1">
    <source>
        <dbReference type="EMBL" id="AZN35397.1"/>
    </source>
</evidence>
<sequence>MHAAPKLVDCFINRGPPARLHHGAVGRAFLESLAHADRAQLTLQLREALNKFALECVPPAASGQVRHAAQYFALAAYAGELASSYNLTGWPLGTVWNAAKVMLADWLQHRGGSDDEENKQIIRLTRYFFEQHGMSRFHRWNDEVNTVIDTHGPKTLGMCGFAKTIDIAINGQFADAKASEVTYYVYRESWANDVLKDRDLKRANKLLLDMGVLTPAKDGKASQSRKLPGSGRSNVGVYVVNPSMLYGGGPEDE</sequence>
<accession>A0A3S8ZPJ4</accession>
<dbReference type="EMBL" id="CP034433">
    <property type="protein sequence ID" value="AZN35397.1"/>
    <property type="molecule type" value="Genomic_DNA"/>
</dbReference>
<evidence type="ECO:0008006" key="3">
    <source>
        <dbReference type="Google" id="ProtNLM"/>
    </source>
</evidence>
<evidence type="ECO:0000313" key="2">
    <source>
        <dbReference type="Proteomes" id="UP000282438"/>
    </source>
</evidence>
<reference evidence="1 2" key="1">
    <citation type="submission" date="2018-12" db="EMBL/GenBank/DDBJ databases">
        <title>Complete genome sequence of Iodobacter sp. H11R3.</title>
        <authorList>
            <person name="Bae J.-W."/>
        </authorList>
    </citation>
    <scope>NUCLEOTIDE SEQUENCE [LARGE SCALE GENOMIC DNA]</scope>
    <source>
        <strain evidence="1 2">H11R3</strain>
    </source>
</reference>
<name>A0A3S8ZPJ4_9NEIS</name>
<dbReference type="OrthoDB" id="784829at2"/>
<organism evidence="1 2">
    <name type="scientific">Iodobacter ciconiae</name>
    <dbReference type="NCBI Taxonomy" id="2496266"/>
    <lineage>
        <taxon>Bacteria</taxon>
        <taxon>Pseudomonadati</taxon>
        <taxon>Pseudomonadota</taxon>
        <taxon>Betaproteobacteria</taxon>
        <taxon>Neisseriales</taxon>
        <taxon>Chitinibacteraceae</taxon>
        <taxon>Iodobacter</taxon>
    </lineage>
</organism>
<gene>
    <name evidence="1" type="ORF">EJO50_02185</name>
</gene>
<protein>
    <recommendedName>
        <fullName evidence="3">Inner membrane protein</fullName>
    </recommendedName>
</protein>